<reference evidence="1" key="1">
    <citation type="submission" date="2021-09" db="EMBL/GenBank/DDBJ databases">
        <authorList>
            <consortium name="AG Swart"/>
            <person name="Singh M."/>
            <person name="Singh A."/>
            <person name="Seah K."/>
            <person name="Emmerich C."/>
        </authorList>
    </citation>
    <scope>NUCLEOTIDE SEQUENCE</scope>
    <source>
        <strain evidence="1">ATCC30299</strain>
    </source>
</reference>
<dbReference type="Proteomes" id="UP001162131">
    <property type="component" value="Unassembled WGS sequence"/>
</dbReference>
<dbReference type="EMBL" id="CAJZBQ010000056">
    <property type="protein sequence ID" value="CAG9333296.1"/>
    <property type="molecule type" value="Genomic_DNA"/>
</dbReference>
<organism evidence="1 2">
    <name type="scientific">Blepharisma stoltei</name>
    <dbReference type="NCBI Taxonomy" id="1481888"/>
    <lineage>
        <taxon>Eukaryota</taxon>
        <taxon>Sar</taxon>
        <taxon>Alveolata</taxon>
        <taxon>Ciliophora</taxon>
        <taxon>Postciliodesmatophora</taxon>
        <taxon>Heterotrichea</taxon>
        <taxon>Heterotrichida</taxon>
        <taxon>Blepharismidae</taxon>
        <taxon>Blepharisma</taxon>
    </lineage>
</organism>
<protein>
    <submittedName>
        <fullName evidence="1">Uncharacterized protein</fullName>
    </submittedName>
</protein>
<comment type="caution">
    <text evidence="1">The sequence shown here is derived from an EMBL/GenBank/DDBJ whole genome shotgun (WGS) entry which is preliminary data.</text>
</comment>
<name>A0AAU9KH13_9CILI</name>
<keyword evidence="2" id="KW-1185">Reference proteome</keyword>
<gene>
    <name evidence="1" type="ORF">BSTOLATCC_MIC58111</name>
</gene>
<dbReference type="AlphaFoldDB" id="A0AAU9KH13"/>
<proteinExistence type="predicted"/>
<evidence type="ECO:0000313" key="2">
    <source>
        <dbReference type="Proteomes" id="UP001162131"/>
    </source>
</evidence>
<accession>A0AAU9KH13</accession>
<evidence type="ECO:0000313" key="1">
    <source>
        <dbReference type="EMBL" id="CAG9333296.1"/>
    </source>
</evidence>
<sequence>MNYSNDFQSELRWRNIVDAEGQKKDFNYPWNMKYPYQQKNSRSSDISYRSDSSRSTVKARPDKINIPITARFQESLKDRAKSVKRNERSIITERLSNAYPNCEIDSAKKELFNSKFERTSPLKKEFFEKENISVLPSKYLDNTQETYNFSSSPNTDAMKSFLSSIGSNAAEDESFVSSRLDYGKLKYRNGVRKMNQFLGQRNCYGFDSENRSPNGDLAELRNSDRILREINLEEKYNRNTDLEMTIDTSMKGDFSPFKANNVSHLSNALDKFIAGVSQVEDELKDLKRAAFGKSSFD</sequence>